<evidence type="ECO:0000256" key="1">
    <source>
        <dbReference type="ARBA" id="ARBA00004418"/>
    </source>
</evidence>
<evidence type="ECO:0000256" key="3">
    <source>
        <dbReference type="ARBA" id="ARBA00022448"/>
    </source>
</evidence>
<dbReference type="KEGG" id="ngl:RG1141_PA02640"/>
<dbReference type="CDD" id="cd08512">
    <property type="entry name" value="PBP2_NikA_DppA_OppA_like_7"/>
    <property type="match status" value="1"/>
</dbReference>
<dbReference type="GO" id="GO:0015833">
    <property type="term" value="P:peptide transport"/>
    <property type="evidence" value="ECO:0007669"/>
    <property type="project" value="TreeGrafter"/>
</dbReference>
<feature type="chain" id="PRO_5001653826" evidence="5">
    <location>
        <begin position="26"/>
        <end position="532"/>
    </location>
</feature>
<keyword evidence="7" id="KW-0614">Plasmid</keyword>
<dbReference type="Gene3D" id="3.40.190.10">
    <property type="entry name" value="Periplasmic binding protein-like II"/>
    <property type="match status" value="1"/>
</dbReference>
<protein>
    <submittedName>
        <fullName evidence="7">Putative ABC transport system periplasmic binding protein</fullName>
    </submittedName>
</protein>
<evidence type="ECO:0000256" key="4">
    <source>
        <dbReference type="ARBA" id="ARBA00022729"/>
    </source>
</evidence>
<evidence type="ECO:0000313" key="7">
    <source>
        <dbReference type="EMBL" id="CDN57099.1"/>
    </source>
</evidence>
<comment type="subcellular location">
    <subcellularLocation>
        <location evidence="1">Periplasm</location>
    </subcellularLocation>
</comment>
<dbReference type="Pfam" id="PF00496">
    <property type="entry name" value="SBP_bac_5"/>
    <property type="match status" value="1"/>
</dbReference>
<dbReference type="PATRIC" id="fig|1028801.3.peg.4855"/>
<dbReference type="HOGENOM" id="CLU_017028_7_2_5"/>
<dbReference type="GO" id="GO:0043190">
    <property type="term" value="C:ATP-binding cassette (ABC) transporter complex"/>
    <property type="evidence" value="ECO:0007669"/>
    <property type="project" value="InterPro"/>
</dbReference>
<dbReference type="InterPro" id="IPR000914">
    <property type="entry name" value="SBP_5_dom"/>
</dbReference>
<keyword evidence="4 5" id="KW-0732">Signal</keyword>
<name>A0A068TG30_NEOGA</name>
<dbReference type="PANTHER" id="PTHR30290:SF10">
    <property type="entry name" value="PERIPLASMIC OLIGOPEPTIDE-BINDING PROTEIN-RELATED"/>
    <property type="match status" value="1"/>
</dbReference>
<comment type="similarity">
    <text evidence="2">Belongs to the bacterial solute-binding protein 5 family.</text>
</comment>
<evidence type="ECO:0000313" key="8">
    <source>
        <dbReference type="Proteomes" id="UP000028186"/>
    </source>
</evidence>
<feature type="domain" description="Solute-binding protein family 5" evidence="6">
    <location>
        <begin position="75"/>
        <end position="439"/>
    </location>
</feature>
<dbReference type="EMBL" id="HG938356">
    <property type="protein sequence ID" value="CDN57099.1"/>
    <property type="molecule type" value="Genomic_DNA"/>
</dbReference>
<proteinExistence type="inferred from homology"/>
<dbReference type="PIRSF" id="PIRSF002741">
    <property type="entry name" value="MppA"/>
    <property type="match status" value="1"/>
</dbReference>
<evidence type="ECO:0000256" key="2">
    <source>
        <dbReference type="ARBA" id="ARBA00005695"/>
    </source>
</evidence>
<dbReference type="SUPFAM" id="SSF53850">
    <property type="entry name" value="Periplasmic binding protein-like II"/>
    <property type="match status" value="1"/>
</dbReference>
<evidence type="ECO:0000259" key="6">
    <source>
        <dbReference type="Pfam" id="PF00496"/>
    </source>
</evidence>
<dbReference type="PANTHER" id="PTHR30290">
    <property type="entry name" value="PERIPLASMIC BINDING COMPONENT OF ABC TRANSPORTER"/>
    <property type="match status" value="1"/>
</dbReference>
<organism evidence="7 8">
    <name type="scientific">Neorhizobium galegae bv. officinalis bv. officinalis str. HAMBI 1141</name>
    <dbReference type="NCBI Taxonomy" id="1028801"/>
    <lineage>
        <taxon>Bacteria</taxon>
        <taxon>Pseudomonadati</taxon>
        <taxon>Pseudomonadota</taxon>
        <taxon>Alphaproteobacteria</taxon>
        <taxon>Hyphomicrobiales</taxon>
        <taxon>Rhizobiaceae</taxon>
        <taxon>Rhizobium/Agrobacterium group</taxon>
        <taxon>Neorhizobium</taxon>
    </lineage>
</organism>
<gene>
    <name evidence="7" type="ORF">RG1141_PA02640</name>
</gene>
<dbReference type="InterPro" id="IPR030678">
    <property type="entry name" value="Peptide/Ni-bd"/>
</dbReference>
<dbReference type="InterPro" id="IPR039424">
    <property type="entry name" value="SBP_5"/>
</dbReference>
<dbReference type="AlphaFoldDB" id="A0A068TG30"/>
<dbReference type="eggNOG" id="COG0747">
    <property type="taxonomic scope" value="Bacteria"/>
</dbReference>
<reference evidence="8" key="1">
    <citation type="journal article" date="2014" name="BMC Genomics">
        <title>Genome sequencing of two Neorhizobium galegae strains reveals a noeT gene responsible for the unusual acetylation of the nodulation factors.</title>
        <authorList>
            <person name="Osterman J."/>
            <person name="Marsh J."/>
            <person name="Laine P.K."/>
            <person name="Zeng Z."/>
            <person name="Alatalo E."/>
            <person name="Sullivan J.T."/>
            <person name="Young J.P."/>
            <person name="Thomas-Oates J."/>
            <person name="Paulin L."/>
            <person name="Lindstrom K."/>
        </authorList>
    </citation>
    <scope>NUCLEOTIDE SEQUENCE [LARGE SCALE GENOMIC DNA]</scope>
    <source>
        <strain evidence="8">HAMBI 1141</strain>
        <plasmid evidence="8">II</plasmid>
    </source>
</reference>
<dbReference type="GO" id="GO:1904680">
    <property type="term" value="F:peptide transmembrane transporter activity"/>
    <property type="evidence" value="ECO:0007669"/>
    <property type="project" value="TreeGrafter"/>
</dbReference>
<accession>A0A068TG30</accession>
<dbReference type="Proteomes" id="UP000028186">
    <property type="component" value="Plasmid pHAMBI1141a"/>
</dbReference>
<evidence type="ECO:0000256" key="5">
    <source>
        <dbReference type="SAM" id="SignalP"/>
    </source>
</evidence>
<sequence>MMKHLMAATFLVAAALTVPQGAALAASPPNMLVIGTNLTGIRTLDPADNNARTVSELISNIYDNLVQLPQNDLQKLQPMLATKWSASADGKLITITLRSDATFQSGNPVTAEDAAWSIQRVIKRGQVGSTDIALWGFTADNVEKLVRAKDAQTLEIELPIQVSTDLVLYSLASSSLGIVDKKTAMSHEANGDFGAAWLAANSAGSGPFTLSQWRPNDIAVFEANKKYWGGVPAMVRVITRHIPESGNLRLQLQAGDVDVGQYLASGDLDALANDKKMVIDNVPGLGFYYIALNQKDPDLQKPLVREAFQHAFDWKAISGNIMRYTGFPWQSVVPKGMIGAPTDTTSRYDYDPAKAKALLAQAGYPNGLKKVLNPSGAATLPFTEALQASARAAGFDLNLVPGEYTPAFRERKYEILLGNSGARLPDPFAVATQYAYNPDNRDEARLGSYYLWRTAMQVPELNTLVDQSMKERDTAKRTEMFKKIDEIYKGMNPPLIVFFQRTDPYVIRANVKGYQGHTTWSTRWHDVTKTKE</sequence>
<dbReference type="Gene3D" id="3.10.105.10">
    <property type="entry name" value="Dipeptide-binding Protein, Domain 3"/>
    <property type="match status" value="1"/>
</dbReference>
<geneLocation type="plasmid" evidence="8">
    <name>II</name>
</geneLocation>
<dbReference type="GO" id="GO:0030288">
    <property type="term" value="C:outer membrane-bounded periplasmic space"/>
    <property type="evidence" value="ECO:0007669"/>
    <property type="project" value="UniProtKB-ARBA"/>
</dbReference>
<dbReference type="Gene3D" id="3.90.76.10">
    <property type="entry name" value="Dipeptide-binding Protein, Domain 1"/>
    <property type="match status" value="1"/>
</dbReference>
<keyword evidence="3" id="KW-0813">Transport</keyword>
<feature type="signal peptide" evidence="5">
    <location>
        <begin position="1"/>
        <end position="25"/>
    </location>
</feature>